<keyword evidence="2" id="KW-0472">Membrane</keyword>
<name>A0A8H6VN02_9PEZI</name>
<evidence type="ECO:0000256" key="1">
    <source>
        <dbReference type="SAM" id="MobiDB-lite"/>
    </source>
</evidence>
<dbReference type="EMBL" id="JABCIY010000115">
    <property type="protein sequence ID" value="KAF7192665.1"/>
    <property type="molecule type" value="Genomic_DNA"/>
</dbReference>
<feature type="compositionally biased region" description="Polar residues" evidence="1">
    <location>
        <begin position="318"/>
        <end position="331"/>
    </location>
</feature>
<dbReference type="OrthoDB" id="5316527at2759"/>
<dbReference type="AlphaFoldDB" id="A0A8H6VN02"/>
<evidence type="ECO:0000313" key="3">
    <source>
        <dbReference type="EMBL" id="KAF7192665.1"/>
    </source>
</evidence>
<dbReference type="Proteomes" id="UP000660729">
    <property type="component" value="Unassembled WGS sequence"/>
</dbReference>
<comment type="caution">
    <text evidence="3">The sequence shown here is derived from an EMBL/GenBank/DDBJ whole genome shotgun (WGS) entry which is preliminary data.</text>
</comment>
<reference evidence="3" key="1">
    <citation type="submission" date="2020-04" db="EMBL/GenBank/DDBJ databases">
        <title>Draft genome resource of the tomato pathogen Pseudocercospora fuligena.</title>
        <authorList>
            <person name="Zaccaron A."/>
        </authorList>
    </citation>
    <scope>NUCLEOTIDE SEQUENCE</scope>
    <source>
        <strain evidence="3">PF001</strain>
    </source>
</reference>
<keyword evidence="4" id="KW-1185">Reference proteome</keyword>
<feature type="compositionally biased region" description="Basic and acidic residues" evidence="1">
    <location>
        <begin position="295"/>
        <end position="306"/>
    </location>
</feature>
<evidence type="ECO:0000313" key="4">
    <source>
        <dbReference type="Proteomes" id="UP000660729"/>
    </source>
</evidence>
<evidence type="ECO:0000256" key="2">
    <source>
        <dbReference type="SAM" id="Phobius"/>
    </source>
</evidence>
<sequence length="444" mass="50561">MHRLPRALRLRQQQICPPGPTRVLQQQRQIQTQPSRLIRVPQRRFQSQIAYKQNGEAVRYQPVRFKKPRLSVKRVAISVIMGGAMIAYVVLIARAAGISVEVSLEEVEDEEEEEEEEMEDEEDDGFALEDSLFIPLTWSKKMPRTFYKGSDPEWQEFVKIAKDKQKHKKIQDELVQTVYSKSQKHPIIKQQLGKDAKIGKYWLDISFPDGPPQEYERSGIEIGDGFVAWSQQRVTPENQWRLMRALYPKAAFDSLWAASSVLAGINFRRIKQLFGLEGKDPFSPEERYRHALEVMEKQQAARDRKQVGGKAQLDPDGNASSLVGQSSSTATPEAPKTVTEGAKKLPFGFEVPMPGHSLGGEETHDLQIAMHSFTSTIMKQWNPKKMEPPRGTFVVQGLVEVRGARGRMLFDVQSCYDPKQAKFVAMHASMRNFKRWNQAPKGGP</sequence>
<protein>
    <submittedName>
        <fullName evidence="3">Uncharacterized protein</fullName>
    </submittedName>
</protein>
<proteinExistence type="predicted"/>
<accession>A0A8H6VN02</accession>
<feature type="transmembrane region" description="Helical" evidence="2">
    <location>
        <begin position="75"/>
        <end position="96"/>
    </location>
</feature>
<gene>
    <name evidence="3" type="ORF">HII31_06024</name>
</gene>
<keyword evidence="2" id="KW-1133">Transmembrane helix</keyword>
<organism evidence="3 4">
    <name type="scientific">Pseudocercospora fuligena</name>
    <dbReference type="NCBI Taxonomy" id="685502"/>
    <lineage>
        <taxon>Eukaryota</taxon>
        <taxon>Fungi</taxon>
        <taxon>Dikarya</taxon>
        <taxon>Ascomycota</taxon>
        <taxon>Pezizomycotina</taxon>
        <taxon>Dothideomycetes</taxon>
        <taxon>Dothideomycetidae</taxon>
        <taxon>Mycosphaerellales</taxon>
        <taxon>Mycosphaerellaceae</taxon>
        <taxon>Pseudocercospora</taxon>
    </lineage>
</organism>
<feature type="region of interest" description="Disordered" evidence="1">
    <location>
        <begin position="295"/>
        <end position="337"/>
    </location>
</feature>
<keyword evidence="2" id="KW-0812">Transmembrane</keyword>